<dbReference type="Pfam" id="PF10410">
    <property type="entry name" value="DnaB_bind"/>
    <property type="match status" value="1"/>
</dbReference>
<evidence type="ECO:0000256" key="2">
    <source>
        <dbReference type="ARBA" id="ARBA00022515"/>
    </source>
</evidence>
<feature type="domain" description="Toprim" evidence="15">
    <location>
        <begin position="263"/>
        <end position="344"/>
    </location>
</feature>
<dbReference type="InterPro" id="IPR030846">
    <property type="entry name" value="DnaG_bac"/>
</dbReference>
<evidence type="ECO:0000313" key="17">
    <source>
        <dbReference type="Proteomes" id="UP001595805"/>
    </source>
</evidence>
<keyword evidence="2 12" id="KW-0639">Primosome</keyword>
<evidence type="ECO:0000256" key="14">
    <source>
        <dbReference type="SAM" id="Coils"/>
    </source>
</evidence>
<dbReference type="InterPro" id="IPR037068">
    <property type="entry name" value="DNA_primase_core_N_sf"/>
</dbReference>
<dbReference type="InterPro" id="IPR019475">
    <property type="entry name" value="DNA_primase_DnaB-bd"/>
</dbReference>
<keyword evidence="6 12" id="KW-0479">Metal-binding</keyword>
<sequence>MGISKITTDKVKERMDIEEVVGDYVSLKKKGQNLWACCPFHGEKTPSFSISPAKQIYKCFGCGKAGDPIQFVMDLEGIGFQEAIRHLAQKYGIEVEEEENRTPEQDLAFKERESLYIALSFARDFFVKNLQTAEGKSIGLSYFKERGFTPTVIEKFDLGYALDGWDHLLEAGKKAGFSEDILLKAGLILQKESDPNRKYDRFRGRVTFTIHNISGKPIGFGARILTKDKNQPKYINSPETPVYHKSDVLYGMYQAKKAIRDQENCYLVEGYTDVVSMHLSGIENVVASSGTSLTEGQIKLIKRFADQVTVLYDGDPAGIKASLRGIDLLLEGGLNVKAVVFPEGEDPDSYSRKVGTEAFQSYLKEHSKNFIGFKIELYQDEIASDPIKKANLIKEVVQSISKIPDPILRSVFAKEAAQLLEIGEEILHTELNKSLIKKQREEVKREQVEQEAEVAVKELLGEEVATSFQDILRIQEKEMIRLLLNYGAEQLDDEGLSLSKYLLEEVAELEFFSPIHQKILTIFRDFLKEGKTPTVDYFVKLGDPNIQKEVIDLISTRHEVSPHWHDKHQIFINSEESDLSQTGFKSILRLKRRLVQKMMEEAKEKLKQGEKDHSDEKKIQELQEIYFALKKVQVEIDKELGIVIG</sequence>
<dbReference type="InterPro" id="IPR002694">
    <property type="entry name" value="Znf_CHC2"/>
</dbReference>
<proteinExistence type="inferred from homology"/>
<dbReference type="InterPro" id="IPR050219">
    <property type="entry name" value="DnaG_primase"/>
</dbReference>
<feature type="coiled-coil region" evidence="14">
    <location>
        <begin position="592"/>
        <end position="619"/>
    </location>
</feature>
<comment type="similarity">
    <text evidence="12 13">Belongs to the DnaG primase family.</text>
</comment>
<dbReference type="EMBL" id="JBHRZS010000007">
    <property type="protein sequence ID" value="MFC3881716.1"/>
    <property type="molecule type" value="Genomic_DNA"/>
</dbReference>
<keyword evidence="10 12" id="KW-0238">DNA-binding</keyword>
<evidence type="ECO:0000256" key="5">
    <source>
        <dbReference type="ARBA" id="ARBA00022705"/>
    </source>
</evidence>
<dbReference type="InterPro" id="IPR034151">
    <property type="entry name" value="TOPRIM_DnaG_bac"/>
</dbReference>
<feature type="zinc finger region" description="CHC2-type" evidence="12">
    <location>
        <begin position="38"/>
        <end position="62"/>
    </location>
</feature>
<organism evidence="16 17">
    <name type="scientific">Algoriphagus namhaensis</name>
    <dbReference type="NCBI Taxonomy" id="915353"/>
    <lineage>
        <taxon>Bacteria</taxon>
        <taxon>Pseudomonadati</taxon>
        <taxon>Bacteroidota</taxon>
        <taxon>Cytophagia</taxon>
        <taxon>Cytophagales</taxon>
        <taxon>Cyclobacteriaceae</taxon>
        <taxon>Algoriphagus</taxon>
    </lineage>
</organism>
<evidence type="ECO:0000256" key="10">
    <source>
        <dbReference type="ARBA" id="ARBA00023125"/>
    </source>
</evidence>
<dbReference type="RefSeq" id="WP_377907065.1">
    <property type="nucleotide sequence ID" value="NZ_JBHRZS010000007.1"/>
</dbReference>
<keyword evidence="11 12" id="KW-0804">Transcription</keyword>
<accession>A0ABV8AXW8</accession>
<comment type="caution">
    <text evidence="16">The sequence shown here is derived from an EMBL/GenBank/DDBJ whole genome shotgun (WGS) entry which is preliminary data.</text>
</comment>
<keyword evidence="8 12" id="KW-0862">Zinc</keyword>
<evidence type="ECO:0000256" key="1">
    <source>
        <dbReference type="ARBA" id="ARBA00022478"/>
    </source>
</evidence>
<keyword evidence="17" id="KW-1185">Reference proteome</keyword>
<keyword evidence="3 12" id="KW-0808">Transferase</keyword>
<dbReference type="PANTHER" id="PTHR30313">
    <property type="entry name" value="DNA PRIMASE"/>
    <property type="match status" value="1"/>
</dbReference>
<evidence type="ECO:0000313" key="16">
    <source>
        <dbReference type="EMBL" id="MFC3881716.1"/>
    </source>
</evidence>
<evidence type="ECO:0000256" key="7">
    <source>
        <dbReference type="ARBA" id="ARBA00022771"/>
    </source>
</evidence>
<evidence type="ECO:0000256" key="4">
    <source>
        <dbReference type="ARBA" id="ARBA00022695"/>
    </source>
</evidence>
<dbReference type="Gene3D" id="3.90.980.10">
    <property type="entry name" value="DNA primase, catalytic core, N-terminal domain"/>
    <property type="match status" value="1"/>
</dbReference>
<reference evidence="17" key="1">
    <citation type="journal article" date="2019" name="Int. J. Syst. Evol. Microbiol.">
        <title>The Global Catalogue of Microorganisms (GCM) 10K type strain sequencing project: providing services to taxonomists for standard genome sequencing and annotation.</title>
        <authorList>
            <consortium name="The Broad Institute Genomics Platform"/>
            <consortium name="The Broad Institute Genome Sequencing Center for Infectious Disease"/>
            <person name="Wu L."/>
            <person name="Ma J."/>
        </authorList>
    </citation>
    <scope>NUCLEOTIDE SEQUENCE [LARGE SCALE GENOMIC DNA]</scope>
    <source>
        <strain evidence="17">CCUG 60523</strain>
    </source>
</reference>
<dbReference type="Gene3D" id="3.90.580.10">
    <property type="entry name" value="Zinc finger, CHC2-type domain"/>
    <property type="match status" value="1"/>
</dbReference>
<dbReference type="Gene3D" id="3.40.1360.10">
    <property type="match status" value="1"/>
</dbReference>
<dbReference type="Pfam" id="PF13155">
    <property type="entry name" value="Toprim_2"/>
    <property type="match status" value="1"/>
</dbReference>
<keyword evidence="4 12" id="KW-0548">Nucleotidyltransferase</keyword>
<dbReference type="Proteomes" id="UP001595805">
    <property type="component" value="Unassembled WGS sequence"/>
</dbReference>
<dbReference type="SUPFAM" id="SSF56731">
    <property type="entry name" value="DNA primase core"/>
    <property type="match status" value="1"/>
</dbReference>
<dbReference type="InterPro" id="IPR036977">
    <property type="entry name" value="DNA_primase_Znf_CHC2"/>
</dbReference>
<dbReference type="NCBIfam" id="TIGR01391">
    <property type="entry name" value="dnaG"/>
    <property type="match status" value="1"/>
</dbReference>
<dbReference type="SMART" id="SM00493">
    <property type="entry name" value="TOPRIM"/>
    <property type="match status" value="1"/>
</dbReference>
<feature type="coiled-coil region" evidence="14">
    <location>
        <begin position="431"/>
        <end position="458"/>
    </location>
</feature>
<dbReference type="SMART" id="SM00400">
    <property type="entry name" value="ZnF_CHCC"/>
    <property type="match status" value="1"/>
</dbReference>
<evidence type="ECO:0000256" key="9">
    <source>
        <dbReference type="ARBA" id="ARBA00022842"/>
    </source>
</evidence>
<dbReference type="InterPro" id="IPR013264">
    <property type="entry name" value="DNAG_N"/>
</dbReference>
<dbReference type="PANTHER" id="PTHR30313:SF2">
    <property type="entry name" value="DNA PRIMASE"/>
    <property type="match status" value="1"/>
</dbReference>
<evidence type="ECO:0000256" key="3">
    <source>
        <dbReference type="ARBA" id="ARBA00022679"/>
    </source>
</evidence>
<dbReference type="Pfam" id="PF08275">
    <property type="entry name" value="DNAG_N"/>
    <property type="match status" value="1"/>
</dbReference>
<comment type="catalytic activity">
    <reaction evidence="12">
        <text>ssDNA + n NTP = ssDNA/pppN(pN)n-1 hybrid + (n-1) diphosphate.</text>
        <dbReference type="EC" id="2.7.7.101"/>
    </reaction>
</comment>
<keyword evidence="1 12" id="KW-0240">DNA-directed RNA polymerase</keyword>
<dbReference type="Pfam" id="PF01807">
    <property type="entry name" value="Zn_ribbon_DnaG"/>
    <property type="match status" value="1"/>
</dbReference>
<keyword evidence="7 12" id="KW-0863">Zinc-finger</keyword>
<keyword evidence="14" id="KW-0175">Coiled coil</keyword>
<evidence type="ECO:0000256" key="11">
    <source>
        <dbReference type="ARBA" id="ARBA00023163"/>
    </source>
</evidence>
<protein>
    <recommendedName>
        <fullName evidence="12 13">DNA primase</fullName>
        <ecNumber evidence="12">2.7.7.101</ecNumber>
    </recommendedName>
</protein>
<gene>
    <name evidence="12 16" type="primary">dnaG</name>
    <name evidence="16" type="ORF">ACFOSV_16085</name>
</gene>
<dbReference type="PIRSF" id="PIRSF002811">
    <property type="entry name" value="DnaG"/>
    <property type="match status" value="1"/>
</dbReference>
<comment type="subunit">
    <text evidence="12">Monomer. Interacts with DnaB.</text>
</comment>
<evidence type="ECO:0000256" key="12">
    <source>
        <dbReference type="HAMAP-Rule" id="MF_00974"/>
    </source>
</evidence>
<dbReference type="InterPro" id="IPR006171">
    <property type="entry name" value="TOPRIM_dom"/>
</dbReference>
<evidence type="ECO:0000259" key="15">
    <source>
        <dbReference type="PROSITE" id="PS50880"/>
    </source>
</evidence>
<dbReference type="InterPro" id="IPR006295">
    <property type="entry name" value="DNA_primase_DnaG"/>
</dbReference>
<keyword evidence="5 12" id="KW-0235">DNA replication</keyword>
<dbReference type="EC" id="2.7.7.101" evidence="12"/>
<dbReference type="CDD" id="cd03364">
    <property type="entry name" value="TOPRIM_DnaG_primases"/>
    <property type="match status" value="1"/>
</dbReference>
<evidence type="ECO:0000256" key="6">
    <source>
        <dbReference type="ARBA" id="ARBA00022723"/>
    </source>
</evidence>
<keyword evidence="9" id="KW-0460">Magnesium</keyword>
<name>A0ABV8AXW8_9BACT</name>
<evidence type="ECO:0000256" key="13">
    <source>
        <dbReference type="PIRNR" id="PIRNR002811"/>
    </source>
</evidence>
<comment type="cofactor">
    <cofactor evidence="12 13">
        <name>Zn(2+)</name>
        <dbReference type="ChEBI" id="CHEBI:29105"/>
    </cofactor>
    <text evidence="12 13">Binds 1 zinc ion per monomer.</text>
</comment>
<dbReference type="HAMAP" id="MF_00974">
    <property type="entry name" value="DNA_primase_DnaG"/>
    <property type="match status" value="1"/>
</dbReference>
<dbReference type="PROSITE" id="PS50880">
    <property type="entry name" value="TOPRIM"/>
    <property type="match status" value="1"/>
</dbReference>
<dbReference type="SUPFAM" id="SSF57783">
    <property type="entry name" value="Zinc beta-ribbon"/>
    <property type="match status" value="1"/>
</dbReference>
<comment type="function">
    <text evidence="12 13">RNA polymerase that catalyzes the synthesis of short RNA molecules used as primers for DNA polymerase during DNA replication.</text>
</comment>
<comment type="domain">
    <text evidence="12">Contains an N-terminal zinc-binding domain, a central core domain that contains the primase activity, and a C-terminal DnaB-binding domain.</text>
</comment>
<evidence type="ECO:0000256" key="8">
    <source>
        <dbReference type="ARBA" id="ARBA00022833"/>
    </source>
</evidence>